<name>A0A1E3A820_9FIRM</name>
<dbReference type="PATRIC" id="fig|1432052.4.peg.5952"/>
<gene>
    <name evidence="1" type="ORF">BEI61_05348</name>
</gene>
<accession>A0A1E3A820</accession>
<dbReference type="AlphaFoldDB" id="A0A1E3A820"/>
<dbReference type="RefSeq" id="WP_069154663.1">
    <property type="nucleotide sequence ID" value="NZ_MCGH01000003.1"/>
</dbReference>
<evidence type="ECO:0000313" key="1">
    <source>
        <dbReference type="EMBL" id="ODM04541.1"/>
    </source>
</evidence>
<proteinExistence type="predicted"/>
<reference evidence="1 2" key="1">
    <citation type="submission" date="2016-07" db="EMBL/GenBank/DDBJ databases">
        <title>Characterization of isolates of Eisenbergiella tayi derived from blood cultures, using whole genome sequencing.</title>
        <authorList>
            <person name="Burdz T."/>
            <person name="Wiebe D."/>
            <person name="Huynh C."/>
            <person name="Bernard K."/>
        </authorList>
    </citation>
    <scope>NUCLEOTIDE SEQUENCE [LARGE SCALE GENOMIC DNA]</scope>
    <source>
        <strain evidence="1 2">NML 110608</strain>
    </source>
</reference>
<organism evidence="1 2">
    <name type="scientific">Eisenbergiella tayi</name>
    <dbReference type="NCBI Taxonomy" id="1432052"/>
    <lineage>
        <taxon>Bacteria</taxon>
        <taxon>Bacillati</taxon>
        <taxon>Bacillota</taxon>
        <taxon>Clostridia</taxon>
        <taxon>Lachnospirales</taxon>
        <taxon>Lachnospiraceae</taxon>
        <taxon>Eisenbergiella</taxon>
    </lineage>
</organism>
<comment type="caution">
    <text evidence="1">The sequence shown here is derived from an EMBL/GenBank/DDBJ whole genome shotgun (WGS) entry which is preliminary data.</text>
</comment>
<dbReference type="Proteomes" id="UP000094067">
    <property type="component" value="Unassembled WGS sequence"/>
</dbReference>
<sequence length="77" mass="8855">MPKSRRANAVMFGFDFRVNAAIVLMIENIEYLKALQLEGNYEDIELELEDGQYILAQTKAIEKSSSDFGNVRKNLRK</sequence>
<evidence type="ECO:0000313" key="2">
    <source>
        <dbReference type="Proteomes" id="UP000094067"/>
    </source>
</evidence>
<protein>
    <submittedName>
        <fullName evidence="1">Uncharacterized protein</fullName>
    </submittedName>
</protein>
<dbReference type="EMBL" id="MCGH01000003">
    <property type="protein sequence ID" value="ODM04541.1"/>
    <property type="molecule type" value="Genomic_DNA"/>
</dbReference>